<protein>
    <recommendedName>
        <fullName evidence="3">Triosephosphate isomerase</fullName>
        <ecNumber evidence="3">5.3.1.1</ecNumber>
    </recommendedName>
</protein>
<keyword evidence="3" id="KW-0312">Gluconeogenesis</keyword>
<name>A6BDN0_9FIRM</name>
<comment type="pathway">
    <text evidence="3">Carbohydrate degradation; glycolysis; D-glyceraldehyde 3-phosphate from glycerone phosphate: step 1/1.</text>
</comment>
<dbReference type="Gene3D" id="3.20.20.70">
    <property type="entry name" value="Aldolase class I"/>
    <property type="match status" value="1"/>
</dbReference>
<sequence length="272" mass="30545">MIRTAKREENSMKKLYFGSNLKMYKGISATREYLQKLVENTKDISRDDIELFIIPSYTTLQTATSCCDREFVRLGAQNMCWEDQGQFTGEISPCMLEEMGLDLVMIGHSERRHVFGESDVEENKKVKAALSHGFKTLLCIGETAEQKEYGISAETLRSQLKIGFYGVSPEECKNIWVAYEPVWSIGVNGTPASADYAEAMHKEIKTALYEIFGEKSEEIPVLYGGSVNPGNAESLIVQPSIDGLFVGRAAWDADKFDTLIRDAMKVYAEHNC</sequence>
<gene>
    <name evidence="4" type="primary">tpiA</name>
    <name evidence="4" type="ORF">DORLON_00396</name>
</gene>
<dbReference type="InterPro" id="IPR035990">
    <property type="entry name" value="TIM_sf"/>
</dbReference>
<dbReference type="PROSITE" id="PS00171">
    <property type="entry name" value="TIM_1"/>
    <property type="match status" value="1"/>
</dbReference>
<comment type="caution">
    <text evidence="4">The sequence shown here is derived from an EMBL/GenBank/DDBJ whole genome shotgun (WGS) entry which is preliminary data.</text>
</comment>
<dbReference type="GO" id="GO:0005829">
    <property type="term" value="C:cytosol"/>
    <property type="evidence" value="ECO:0007669"/>
    <property type="project" value="TreeGrafter"/>
</dbReference>
<evidence type="ECO:0000313" key="4">
    <source>
        <dbReference type="EMBL" id="EDM64547.1"/>
    </source>
</evidence>
<dbReference type="InterPro" id="IPR020861">
    <property type="entry name" value="Triosephosphate_isomerase_AS"/>
</dbReference>
<dbReference type="CDD" id="cd00311">
    <property type="entry name" value="TIM"/>
    <property type="match status" value="1"/>
</dbReference>
<reference evidence="4 5" key="1">
    <citation type="submission" date="2007-03" db="EMBL/GenBank/DDBJ databases">
        <authorList>
            <person name="Fulton L."/>
            <person name="Clifton S."/>
            <person name="Fulton B."/>
            <person name="Xu J."/>
            <person name="Minx P."/>
            <person name="Pepin K.H."/>
            <person name="Johnson M."/>
            <person name="Thiruvilangam P."/>
            <person name="Bhonagiri V."/>
            <person name="Nash W.E."/>
            <person name="Mardis E.R."/>
            <person name="Wilson R.K."/>
        </authorList>
    </citation>
    <scope>NUCLEOTIDE SEQUENCE [LARGE SCALE GENOMIC DNA]</scope>
    <source>
        <strain evidence="4 5">DSM 13814</strain>
    </source>
</reference>
<evidence type="ECO:0000256" key="3">
    <source>
        <dbReference type="RuleBase" id="RU363013"/>
    </source>
</evidence>
<dbReference type="PANTHER" id="PTHR21139">
    <property type="entry name" value="TRIOSEPHOSPHATE ISOMERASE"/>
    <property type="match status" value="1"/>
</dbReference>
<proteinExistence type="inferred from homology"/>
<comment type="catalytic activity">
    <reaction evidence="3">
        <text>D-glyceraldehyde 3-phosphate = dihydroxyacetone phosphate</text>
        <dbReference type="Rhea" id="RHEA:18585"/>
        <dbReference type="ChEBI" id="CHEBI:57642"/>
        <dbReference type="ChEBI" id="CHEBI:59776"/>
        <dbReference type="EC" id="5.3.1.1"/>
    </reaction>
</comment>
<comment type="pathway">
    <text evidence="3">Carbohydrate biosynthesis; gluconeogenesis.</text>
</comment>
<dbReference type="GO" id="GO:0019563">
    <property type="term" value="P:glycerol catabolic process"/>
    <property type="evidence" value="ECO:0007669"/>
    <property type="project" value="TreeGrafter"/>
</dbReference>
<dbReference type="GO" id="GO:0004807">
    <property type="term" value="F:triose-phosphate isomerase activity"/>
    <property type="evidence" value="ECO:0007669"/>
    <property type="project" value="UniProtKB-UniRule"/>
</dbReference>
<dbReference type="GO" id="GO:0006094">
    <property type="term" value="P:gluconeogenesis"/>
    <property type="evidence" value="ECO:0007669"/>
    <property type="project" value="UniProtKB-UniPathway"/>
</dbReference>
<dbReference type="HOGENOM" id="CLU_024251_2_3_9"/>
<dbReference type="GO" id="GO:0006096">
    <property type="term" value="P:glycolytic process"/>
    <property type="evidence" value="ECO:0007669"/>
    <property type="project" value="UniProtKB-UniRule"/>
</dbReference>
<dbReference type="NCBIfam" id="NF000722">
    <property type="entry name" value="PRK00042.2-1"/>
    <property type="match status" value="1"/>
</dbReference>
<comment type="subunit">
    <text evidence="3">Homodimer.</text>
</comment>
<dbReference type="GO" id="GO:0046166">
    <property type="term" value="P:glyceraldehyde-3-phosphate biosynthetic process"/>
    <property type="evidence" value="ECO:0007669"/>
    <property type="project" value="TreeGrafter"/>
</dbReference>
<dbReference type="NCBIfam" id="TIGR00419">
    <property type="entry name" value="tim"/>
    <property type="match status" value="1"/>
</dbReference>
<dbReference type="PROSITE" id="PS51440">
    <property type="entry name" value="TIM_2"/>
    <property type="match status" value="1"/>
</dbReference>
<comment type="similarity">
    <text evidence="1 3">Belongs to the triosephosphate isomerase family.</text>
</comment>
<keyword evidence="3" id="KW-0963">Cytoplasm</keyword>
<keyword evidence="3" id="KW-0324">Glycolysis</keyword>
<dbReference type="UniPathway" id="UPA00109">
    <property type="reaction ID" value="UER00189"/>
</dbReference>
<accession>A6BDN0</accession>
<dbReference type="InterPro" id="IPR013785">
    <property type="entry name" value="Aldolase_TIM"/>
</dbReference>
<comment type="subcellular location">
    <subcellularLocation>
        <location evidence="3">Cytoplasm</location>
    </subcellularLocation>
</comment>
<dbReference type="Proteomes" id="UP000004016">
    <property type="component" value="Unassembled WGS sequence"/>
</dbReference>
<dbReference type="SUPFAM" id="SSF51351">
    <property type="entry name" value="Triosephosphate isomerase (TIM)"/>
    <property type="match status" value="1"/>
</dbReference>
<keyword evidence="2 3" id="KW-0413">Isomerase</keyword>
<reference evidence="4 5" key="2">
    <citation type="submission" date="2007-04" db="EMBL/GenBank/DDBJ databases">
        <title>Draft genome sequence of Dorea longicatena (DSM 13814).</title>
        <authorList>
            <person name="Sudarsanam P."/>
            <person name="Ley R."/>
            <person name="Guruge J."/>
            <person name="Turnbaugh P.J."/>
            <person name="Mahowald M."/>
            <person name="Liep D."/>
            <person name="Gordon J."/>
        </authorList>
    </citation>
    <scope>NUCLEOTIDE SEQUENCE [LARGE SCALE GENOMIC DNA]</scope>
    <source>
        <strain evidence="4 5">DSM 13814</strain>
    </source>
</reference>
<dbReference type="InterPro" id="IPR000652">
    <property type="entry name" value="Triosephosphate_isomerase"/>
</dbReference>
<dbReference type="AlphaFoldDB" id="A6BDN0"/>
<dbReference type="eggNOG" id="COG0149">
    <property type="taxonomic scope" value="Bacteria"/>
</dbReference>
<dbReference type="Pfam" id="PF00121">
    <property type="entry name" value="TIM"/>
    <property type="match status" value="1"/>
</dbReference>
<organism evidence="4 5">
    <name type="scientific">Dorea longicatena DSM 13814</name>
    <dbReference type="NCBI Taxonomy" id="411462"/>
    <lineage>
        <taxon>Bacteria</taxon>
        <taxon>Bacillati</taxon>
        <taxon>Bacillota</taxon>
        <taxon>Clostridia</taxon>
        <taxon>Lachnospirales</taxon>
        <taxon>Lachnospiraceae</taxon>
        <taxon>Dorea</taxon>
    </lineage>
</organism>
<evidence type="ECO:0000256" key="1">
    <source>
        <dbReference type="ARBA" id="ARBA00007422"/>
    </source>
</evidence>
<evidence type="ECO:0000313" key="5">
    <source>
        <dbReference type="Proteomes" id="UP000004016"/>
    </source>
</evidence>
<dbReference type="EC" id="5.3.1.1" evidence="3"/>
<dbReference type="EMBL" id="AAXB02000001">
    <property type="protein sequence ID" value="EDM64547.1"/>
    <property type="molecule type" value="Genomic_DNA"/>
</dbReference>
<evidence type="ECO:0000256" key="2">
    <source>
        <dbReference type="ARBA" id="ARBA00023235"/>
    </source>
</evidence>
<dbReference type="UniPathway" id="UPA00138"/>
<dbReference type="PANTHER" id="PTHR21139:SF42">
    <property type="entry name" value="TRIOSEPHOSPHATE ISOMERASE"/>
    <property type="match status" value="1"/>
</dbReference>